<protein>
    <submittedName>
        <fullName evidence="2">Uncharacterized protein</fullName>
    </submittedName>
</protein>
<dbReference type="EMBL" id="MU151678">
    <property type="protein sequence ID" value="KAF9442218.1"/>
    <property type="molecule type" value="Genomic_DNA"/>
</dbReference>
<evidence type="ECO:0000313" key="2">
    <source>
        <dbReference type="EMBL" id="KAF9442218.1"/>
    </source>
</evidence>
<dbReference type="Pfam" id="PF08624">
    <property type="entry name" value="CRC_subunit"/>
    <property type="match status" value="1"/>
</dbReference>
<dbReference type="Proteomes" id="UP000807342">
    <property type="component" value="Unassembled WGS sequence"/>
</dbReference>
<feature type="region of interest" description="Disordered" evidence="1">
    <location>
        <begin position="90"/>
        <end position="114"/>
    </location>
</feature>
<sequence length="114" mass="12730">MERTRATTSPSKEVLIHGGKPFRKIGDKVHVIDGDEFITEDDPKGDEKIDKWGNLLGGRKFKASTFVLPNRHSQRQYMLAIDAARTPGFRDSLYSSATTPSHSSSTLRNPKKTT</sequence>
<name>A0A9P5WZX2_9AGAR</name>
<dbReference type="InterPro" id="IPR013933">
    <property type="entry name" value="CRC_Rsc7/Swp82"/>
</dbReference>
<gene>
    <name evidence="2" type="ORF">P691DRAFT_765448</name>
</gene>
<feature type="compositionally biased region" description="Low complexity" evidence="1">
    <location>
        <begin position="92"/>
        <end position="106"/>
    </location>
</feature>
<evidence type="ECO:0000256" key="1">
    <source>
        <dbReference type="SAM" id="MobiDB-lite"/>
    </source>
</evidence>
<organism evidence="2 3">
    <name type="scientific">Macrolepiota fuliginosa MF-IS2</name>
    <dbReference type="NCBI Taxonomy" id="1400762"/>
    <lineage>
        <taxon>Eukaryota</taxon>
        <taxon>Fungi</taxon>
        <taxon>Dikarya</taxon>
        <taxon>Basidiomycota</taxon>
        <taxon>Agaricomycotina</taxon>
        <taxon>Agaricomycetes</taxon>
        <taxon>Agaricomycetidae</taxon>
        <taxon>Agaricales</taxon>
        <taxon>Agaricineae</taxon>
        <taxon>Agaricaceae</taxon>
        <taxon>Macrolepiota</taxon>
    </lineage>
</organism>
<keyword evidence="3" id="KW-1185">Reference proteome</keyword>
<dbReference type="AlphaFoldDB" id="A0A9P5WZX2"/>
<comment type="caution">
    <text evidence="2">The sequence shown here is derived from an EMBL/GenBank/DDBJ whole genome shotgun (WGS) entry which is preliminary data.</text>
</comment>
<reference evidence="2" key="1">
    <citation type="submission" date="2020-11" db="EMBL/GenBank/DDBJ databases">
        <authorList>
            <consortium name="DOE Joint Genome Institute"/>
            <person name="Ahrendt S."/>
            <person name="Riley R."/>
            <person name="Andreopoulos W."/>
            <person name="Labutti K."/>
            <person name="Pangilinan J."/>
            <person name="Ruiz-Duenas F.J."/>
            <person name="Barrasa J.M."/>
            <person name="Sanchez-Garcia M."/>
            <person name="Camarero S."/>
            <person name="Miyauchi S."/>
            <person name="Serrano A."/>
            <person name="Linde D."/>
            <person name="Babiker R."/>
            <person name="Drula E."/>
            <person name="Ayuso-Fernandez I."/>
            <person name="Pacheco R."/>
            <person name="Padilla G."/>
            <person name="Ferreira P."/>
            <person name="Barriuso J."/>
            <person name="Kellner H."/>
            <person name="Castanera R."/>
            <person name="Alfaro M."/>
            <person name="Ramirez L."/>
            <person name="Pisabarro A.G."/>
            <person name="Kuo A."/>
            <person name="Tritt A."/>
            <person name="Lipzen A."/>
            <person name="He G."/>
            <person name="Yan M."/>
            <person name="Ng V."/>
            <person name="Cullen D."/>
            <person name="Martin F."/>
            <person name="Rosso M.-N."/>
            <person name="Henrissat B."/>
            <person name="Hibbett D."/>
            <person name="Martinez A.T."/>
            <person name="Grigoriev I.V."/>
        </authorList>
    </citation>
    <scope>NUCLEOTIDE SEQUENCE</scope>
    <source>
        <strain evidence="2">MF-IS2</strain>
    </source>
</reference>
<proteinExistence type="predicted"/>
<dbReference type="OrthoDB" id="5598844at2759"/>
<accession>A0A9P5WZX2</accession>
<evidence type="ECO:0000313" key="3">
    <source>
        <dbReference type="Proteomes" id="UP000807342"/>
    </source>
</evidence>